<keyword evidence="1" id="KW-0472">Membrane</keyword>
<feature type="transmembrane region" description="Helical" evidence="1">
    <location>
        <begin position="21"/>
        <end position="41"/>
    </location>
</feature>
<gene>
    <name evidence="3" type="ORF">OHN36_29440</name>
    <name evidence="2" type="ORF">SAMN05216260_102199</name>
</gene>
<evidence type="ECO:0000313" key="4">
    <source>
        <dbReference type="Proteomes" id="UP000198614"/>
    </source>
</evidence>
<evidence type="ECO:0000313" key="2">
    <source>
        <dbReference type="EMBL" id="SDE51146.1"/>
    </source>
</evidence>
<dbReference type="EMBL" id="FNAX01000002">
    <property type="protein sequence ID" value="SDE51146.1"/>
    <property type="molecule type" value="Genomic_DNA"/>
</dbReference>
<evidence type="ECO:0000256" key="1">
    <source>
        <dbReference type="SAM" id="Phobius"/>
    </source>
</evidence>
<keyword evidence="5" id="KW-1185">Reference proteome</keyword>
<evidence type="ECO:0008006" key="6">
    <source>
        <dbReference type="Google" id="ProtNLM"/>
    </source>
</evidence>
<dbReference type="InterPro" id="IPR039708">
    <property type="entry name" value="MT1774/Rv1733c-like"/>
</dbReference>
<reference evidence="2 4" key="1">
    <citation type="submission" date="2016-10" db="EMBL/GenBank/DDBJ databases">
        <authorList>
            <person name="de Groot N.N."/>
        </authorList>
    </citation>
    <scope>NUCLEOTIDE SEQUENCE [LARGE SCALE GENOMIC DNA]</scope>
    <source>
        <strain evidence="2 4">CGMCC 4.1859</strain>
    </source>
</reference>
<dbReference type="Proteomes" id="UP001432161">
    <property type="component" value="Chromosome"/>
</dbReference>
<feature type="transmembrane region" description="Helical" evidence="1">
    <location>
        <begin position="149"/>
        <end position="167"/>
    </location>
</feature>
<dbReference type="OrthoDB" id="5190748at2"/>
<dbReference type="Proteomes" id="UP000198614">
    <property type="component" value="Unassembled WGS sequence"/>
</dbReference>
<dbReference type="EMBL" id="CP108330">
    <property type="protein sequence ID" value="WUR40987.1"/>
    <property type="molecule type" value="Genomic_DNA"/>
</dbReference>
<evidence type="ECO:0000313" key="5">
    <source>
        <dbReference type="Proteomes" id="UP001432161"/>
    </source>
</evidence>
<reference evidence="3" key="2">
    <citation type="submission" date="2022-10" db="EMBL/GenBank/DDBJ databases">
        <title>The complete genomes of actinobacterial strains from the NBC collection.</title>
        <authorList>
            <person name="Joergensen T.S."/>
            <person name="Alvarez Arevalo M."/>
            <person name="Sterndorff E.B."/>
            <person name="Faurdal D."/>
            <person name="Vuksanovic O."/>
            <person name="Mourched A.-S."/>
            <person name="Charusanti P."/>
            <person name="Shaw S."/>
            <person name="Blin K."/>
            <person name="Weber T."/>
        </authorList>
    </citation>
    <scope>NUCLEOTIDE SEQUENCE</scope>
    <source>
        <strain evidence="3">NBC_00489</strain>
    </source>
</reference>
<protein>
    <recommendedName>
        <fullName evidence="6">Integral membrane protein</fullName>
    </recommendedName>
</protein>
<name>A0A1G7DJA2_9ACTN</name>
<proteinExistence type="predicted"/>
<dbReference type="AlphaFoldDB" id="A0A1G7DJA2"/>
<accession>A0A1G7DJA2</accession>
<evidence type="ECO:0000313" key="3">
    <source>
        <dbReference type="EMBL" id="WUR40987.1"/>
    </source>
</evidence>
<keyword evidence="1" id="KW-0812">Transmembrane</keyword>
<dbReference type="PANTHER" id="PTHR42305:SF1">
    <property type="entry name" value="MEMBRANE PROTEIN RV1733C-RELATED"/>
    <property type="match status" value="1"/>
</dbReference>
<sequence>MRTRVRGWRWRRNPLRRRSDVFEAWATLVVAVLLCVGVPLAGAMTSVRAYEQARAQATVQRAERHQVSAVLLENAPAAVTSAEGGKQPLYRVRIQWTAPDTGATHTGRALVPAGTRQGDRAQVWLDRQDRGVEAPMTDTMVWQHTLTTGIWATGGAATVVLLGKVVMRRVSERHRMAEWEREWERTEPEWRNRTR</sequence>
<keyword evidence="1" id="KW-1133">Transmembrane helix</keyword>
<organism evidence="2 4">
    <name type="scientific">Streptomyces griseoaurantiacus</name>
    <dbReference type="NCBI Taxonomy" id="68213"/>
    <lineage>
        <taxon>Bacteria</taxon>
        <taxon>Bacillati</taxon>
        <taxon>Actinomycetota</taxon>
        <taxon>Actinomycetes</taxon>
        <taxon>Kitasatosporales</taxon>
        <taxon>Streptomycetaceae</taxon>
        <taxon>Streptomyces</taxon>
        <taxon>Streptomyces aurantiacus group</taxon>
    </lineage>
</organism>
<dbReference type="PANTHER" id="PTHR42305">
    <property type="entry name" value="MEMBRANE PROTEIN RV1733C-RELATED"/>
    <property type="match status" value="1"/>
</dbReference>